<dbReference type="Proteomes" id="UP000016932">
    <property type="component" value="Unassembled WGS sequence"/>
</dbReference>
<dbReference type="PANTHER" id="PTHR11799:SF30">
    <property type="entry name" value="SERUM PARAOXONASE_ARYLESTERASE 2"/>
    <property type="match status" value="1"/>
</dbReference>
<dbReference type="InterPro" id="IPR051288">
    <property type="entry name" value="Serum_paraoxonase/arylesterase"/>
</dbReference>
<evidence type="ECO:0000313" key="2">
    <source>
        <dbReference type="Proteomes" id="UP000016932"/>
    </source>
</evidence>
<dbReference type="VEuPathDB" id="FungiDB:MYCFIDRAFT_130988"/>
<protein>
    <recommendedName>
        <fullName evidence="3">SMP-30/Gluconolactonase/LRE-like region domain-containing protein</fullName>
    </recommendedName>
</protein>
<dbReference type="eggNOG" id="ENOG502S58R">
    <property type="taxonomic scope" value="Eukaryota"/>
</dbReference>
<dbReference type="PANTHER" id="PTHR11799">
    <property type="entry name" value="PARAOXONASE"/>
    <property type="match status" value="1"/>
</dbReference>
<accession>M3B867</accession>
<proteinExistence type="predicted"/>
<reference evidence="1 2" key="1">
    <citation type="journal article" date="2012" name="PLoS Pathog.">
        <title>Diverse lifestyles and strategies of plant pathogenesis encoded in the genomes of eighteen Dothideomycetes fungi.</title>
        <authorList>
            <person name="Ohm R.A."/>
            <person name="Feau N."/>
            <person name="Henrissat B."/>
            <person name="Schoch C.L."/>
            <person name="Horwitz B.A."/>
            <person name="Barry K.W."/>
            <person name="Condon B.J."/>
            <person name="Copeland A.C."/>
            <person name="Dhillon B."/>
            <person name="Glaser F."/>
            <person name="Hesse C.N."/>
            <person name="Kosti I."/>
            <person name="LaButti K."/>
            <person name="Lindquist E.A."/>
            <person name="Lucas S."/>
            <person name="Salamov A.A."/>
            <person name="Bradshaw R.E."/>
            <person name="Ciuffetti L."/>
            <person name="Hamelin R.C."/>
            <person name="Kema G.H.J."/>
            <person name="Lawrence C."/>
            <person name="Scott J.A."/>
            <person name="Spatafora J.W."/>
            <person name="Turgeon B.G."/>
            <person name="de Wit P.J.G.M."/>
            <person name="Zhong S."/>
            <person name="Goodwin S.B."/>
            <person name="Grigoriev I.V."/>
        </authorList>
    </citation>
    <scope>NUCLEOTIDE SEQUENCE [LARGE SCALE GENOMIC DNA]</scope>
    <source>
        <strain evidence="1 2">CIRAD86</strain>
    </source>
</reference>
<dbReference type="OrthoDB" id="5307922at2759"/>
<dbReference type="SUPFAM" id="SSF63829">
    <property type="entry name" value="Calcium-dependent phosphotriesterase"/>
    <property type="match status" value="1"/>
</dbReference>
<evidence type="ECO:0008006" key="3">
    <source>
        <dbReference type="Google" id="ProtNLM"/>
    </source>
</evidence>
<feature type="non-terminal residue" evidence="1">
    <location>
        <position position="1"/>
    </location>
</feature>
<evidence type="ECO:0000313" key="1">
    <source>
        <dbReference type="EMBL" id="EME85517.1"/>
    </source>
</evidence>
<dbReference type="HOGENOM" id="CLU_035172_1_0_1"/>
<dbReference type="RefSeq" id="XP_007923102.1">
    <property type="nucleotide sequence ID" value="XM_007924911.1"/>
</dbReference>
<dbReference type="Gene3D" id="2.120.10.30">
    <property type="entry name" value="TolB, C-terminal domain"/>
    <property type="match status" value="1"/>
</dbReference>
<dbReference type="KEGG" id="pfj:MYCFIDRAFT_130988"/>
<name>M3B867_PSEFD</name>
<organism evidence="1 2">
    <name type="scientific">Pseudocercospora fijiensis (strain CIRAD86)</name>
    <name type="common">Black leaf streak disease fungus</name>
    <name type="synonym">Mycosphaerella fijiensis</name>
    <dbReference type="NCBI Taxonomy" id="383855"/>
    <lineage>
        <taxon>Eukaryota</taxon>
        <taxon>Fungi</taxon>
        <taxon>Dikarya</taxon>
        <taxon>Ascomycota</taxon>
        <taxon>Pezizomycotina</taxon>
        <taxon>Dothideomycetes</taxon>
        <taxon>Dothideomycetidae</taxon>
        <taxon>Mycosphaerellales</taxon>
        <taxon>Mycosphaerellaceae</taxon>
        <taxon>Pseudocercospora</taxon>
    </lineage>
</organism>
<dbReference type="GeneID" id="19330762"/>
<dbReference type="EMBL" id="KB446556">
    <property type="protein sequence ID" value="EME85517.1"/>
    <property type="molecule type" value="Genomic_DNA"/>
</dbReference>
<dbReference type="AlphaFoldDB" id="M3B867"/>
<keyword evidence="2" id="KW-1185">Reference proteome</keyword>
<sequence length="343" mass="38308">IRNCEDIYLSQTHGYALLSCDPGRDSWNTVMGTFINAEAPERTGIYMYKYGEDADLMPQKLSIFPIPKNLSEFHPLGMDLHEQSRSLFVVNHAGNGSRIDMFKLNTKGAYLTFMGSIIDAEHLPTPNSIAVVDEREFFVTNDHFWTARRNPWLSRFETYAGLPGGTVAYMRTSGEIERDEGVAKGATLAKVPFANGVVLVNETVLAVSSSSNAEVRLFEILRSSKRAVPRLELRRTVKLPFLPDNLSVDSKGRLLVAGHPHAPTLGEAQWKNGACEVSKSLSETDYCKFPRLSWIAEWSEEGGVRTLYKGREFGTSTTAVRDWERGVGFAVGLYERGMLAWKT</sequence>
<dbReference type="InterPro" id="IPR011042">
    <property type="entry name" value="6-blade_b-propeller_TolB-like"/>
</dbReference>
<gene>
    <name evidence="1" type="ORF">MYCFIDRAFT_130988</name>
</gene>